<comment type="caution">
    <text evidence="1">The sequence shown here is derived from an EMBL/GenBank/DDBJ whole genome shotgun (WGS) entry which is preliminary data.</text>
</comment>
<accession>A0A2S5GR79</accession>
<name>A0A2S5GR79_9BURK</name>
<dbReference type="Proteomes" id="UP000239990">
    <property type="component" value="Unassembled WGS sequence"/>
</dbReference>
<dbReference type="EMBL" id="PREU01000005">
    <property type="protein sequence ID" value="PPA75610.1"/>
    <property type="molecule type" value="Genomic_DNA"/>
</dbReference>
<dbReference type="RefSeq" id="WP_104143700.1">
    <property type="nucleotide sequence ID" value="NZ_PREU01000005.1"/>
</dbReference>
<evidence type="ECO:0000313" key="2">
    <source>
        <dbReference type="Proteomes" id="UP000239990"/>
    </source>
</evidence>
<protein>
    <submittedName>
        <fullName evidence="1">Uncharacterized protein</fullName>
    </submittedName>
</protein>
<dbReference type="OrthoDB" id="8656812at2"/>
<evidence type="ECO:0000313" key="1">
    <source>
        <dbReference type="EMBL" id="PPA75610.1"/>
    </source>
</evidence>
<organism evidence="1 2">
    <name type="scientific">Achromobacter spanius</name>
    <dbReference type="NCBI Taxonomy" id="217203"/>
    <lineage>
        <taxon>Bacteria</taxon>
        <taxon>Pseudomonadati</taxon>
        <taxon>Pseudomonadota</taxon>
        <taxon>Betaproteobacteria</taxon>
        <taxon>Burkholderiales</taxon>
        <taxon>Alcaligenaceae</taxon>
        <taxon>Achromobacter</taxon>
    </lineage>
</organism>
<gene>
    <name evidence="1" type="ORF">C4E15_12440</name>
</gene>
<reference evidence="1 2" key="1">
    <citation type="submission" date="2018-02" db="EMBL/GenBank/DDBJ databases">
        <title>Draft Genome of Achromobacter spanius stain 6.</title>
        <authorList>
            <person name="Gunasekera T.S."/>
            <person name="Radwan O."/>
            <person name="Ruiz O.N."/>
        </authorList>
    </citation>
    <scope>NUCLEOTIDE SEQUENCE [LARGE SCALE GENOMIC DNA]</scope>
    <source>
        <strain evidence="1 2">6</strain>
    </source>
</reference>
<proteinExistence type="predicted"/>
<sequence length="103" mass="11173">MSDHPFTYDRWATPDDPEFGVVRFDDLRKIERACLGIWAIARIVGNSANEPGATGARPMDGWVVSNLMGGVESLCDQIADLAASSMDEPPLVSLFSKAKTSTQ</sequence>
<dbReference type="AlphaFoldDB" id="A0A2S5GR79"/>